<accession>A0A6I4WAL5</accession>
<dbReference type="RefSeq" id="WP_161104012.1">
    <property type="nucleotide sequence ID" value="NZ_JBHLYI010000004.1"/>
</dbReference>
<proteinExistence type="predicted"/>
<sequence>MLRTLFGGFMEASGYFILPLFGLFAIGLGAAWLRWSLRYVAWMKGFSGPDKDLRLQEFEPLRQSVYFPKAVGIICIASTVVWAVLAICGVVTA</sequence>
<protein>
    <submittedName>
        <fullName evidence="2">Uncharacterized protein</fullName>
    </submittedName>
</protein>
<evidence type="ECO:0000256" key="1">
    <source>
        <dbReference type="SAM" id="Phobius"/>
    </source>
</evidence>
<dbReference type="EMBL" id="WUTW01000003">
    <property type="protein sequence ID" value="MXQ65790.1"/>
    <property type="molecule type" value="Genomic_DNA"/>
</dbReference>
<dbReference type="AlphaFoldDB" id="A0A6I4WAL5"/>
<keyword evidence="1" id="KW-0472">Membrane</keyword>
<evidence type="ECO:0000313" key="2">
    <source>
        <dbReference type="EMBL" id="MXQ65790.1"/>
    </source>
</evidence>
<keyword evidence="3" id="KW-1185">Reference proteome</keyword>
<keyword evidence="1" id="KW-0812">Transmembrane</keyword>
<name>A0A6I4WAL5_9ACTN</name>
<reference evidence="2 3" key="1">
    <citation type="submission" date="2019-12" db="EMBL/GenBank/DDBJ databases">
        <title>Nocardia macrotermitis sp. nov. and Nocardia aurantia sp. nov., isolated from the gut of the fungus growing-termite Macrotermes natalensis.</title>
        <authorList>
            <person name="Christine B."/>
            <person name="Rene B."/>
        </authorList>
    </citation>
    <scope>NUCLEOTIDE SEQUENCE [LARGE SCALE GENOMIC DNA]</scope>
    <source>
        <strain evidence="2 3">DSM 102126</strain>
    </source>
</reference>
<feature type="transmembrane region" description="Helical" evidence="1">
    <location>
        <begin position="12"/>
        <end position="33"/>
    </location>
</feature>
<keyword evidence="1" id="KW-1133">Transmembrane helix</keyword>
<feature type="transmembrane region" description="Helical" evidence="1">
    <location>
        <begin position="70"/>
        <end position="92"/>
    </location>
</feature>
<organism evidence="2 3">
    <name type="scientific">Actinomadura rayongensis</name>
    <dbReference type="NCBI Taxonomy" id="1429076"/>
    <lineage>
        <taxon>Bacteria</taxon>
        <taxon>Bacillati</taxon>
        <taxon>Actinomycetota</taxon>
        <taxon>Actinomycetes</taxon>
        <taxon>Streptosporangiales</taxon>
        <taxon>Thermomonosporaceae</taxon>
        <taxon>Actinomadura</taxon>
    </lineage>
</organism>
<evidence type="ECO:0000313" key="3">
    <source>
        <dbReference type="Proteomes" id="UP000431901"/>
    </source>
</evidence>
<gene>
    <name evidence="2" type="ORF">GQ466_17340</name>
</gene>
<dbReference type="Proteomes" id="UP000431901">
    <property type="component" value="Unassembled WGS sequence"/>
</dbReference>
<comment type="caution">
    <text evidence="2">The sequence shown here is derived from an EMBL/GenBank/DDBJ whole genome shotgun (WGS) entry which is preliminary data.</text>
</comment>